<dbReference type="GO" id="GO:0050519">
    <property type="term" value="F:holo-citrate lyase synthase activity"/>
    <property type="evidence" value="ECO:0007669"/>
    <property type="project" value="UniProtKB-EC"/>
</dbReference>
<comment type="caution">
    <text evidence="8">The sequence shown here is derived from an EMBL/GenBank/DDBJ whole genome shotgun (WGS) entry which is preliminary data.</text>
</comment>
<evidence type="ECO:0000256" key="5">
    <source>
        <dbReference type="ARBA" id="ARBA00022840"/>
    </source>
</evidence>
<dbReference type="AlphaFoldDB" id="A0A4R1G222"/>
<evidence type="ECO:0000256" key="6">
    <source>
        <dbReference type="ARBA" id="ARBA00048574"/>
    </source>
</evidence>
<dbReference type="InterPro" id="IPR002736">
    <property type="entry name" value="CitG"/>
</dbReference>
<dbReference type="Gene3D" id="1.10.4200.10">
    <property type="entry name" value="Triphosphoribosyl-dephospho-CoA protein"/>
    <property type="match status" value="1"/>
</dbReference>
<dbReference type="PANTHER" id="PTHR30201">
    <property type="entry name" value="TRIPHOSPHORIBOSYL-DEPHOSPHO-COA SYNTHASE"/>
    <property type="match status" value="1"/>
</dbReference>
<dbReference type="EC" id="2.4.2.52" evidence="7"/>
<evidence type="ECO:0000313" key="9">
    <source>
        <dbReference type="Proteomes" id="UP000294702"/>
    </source>
</evidence>
<dbReference type="InterPro" id="IPR005551">
    <property type="entry name" value="CitX"/>
</dbReference>
<sequence>MFNVSQCLPNFSLAGKSISLEELLVAKEQRALLQQQCLSQYHQSLLSLTLLAPGAVKKNELLDYVFTQALTQLEQLWQTLAIKPTASFIRPLDTGHEAIFVLDIDATRLKQQAMVLEQSSPLARLWDIDVFDKKGRLLSRSDFDYSPRCCLICQAEAKHCARSRQHRLADIYQVMQQIVNQHYFAEYVADLVNQALLTEATLTPKPGLVDQADNGAHQDMNLATFLLSSQALKPFWAAFVYQGIKTAQQPVAQILAELRPLGLQAEQAMFNATQGINTHKGSIFAFGLTCAALGRLFVQQSSFDWQTLSALIAQICQGISQELEKPTQLATAGINIYQRYGIKGARGEAEQGFPLVQYALSELLQVKERDEQHRLLLALLQLCANNQDTNVIHRAGMEGLYWFRSTAKQLLEQQQVTTKIEVLEQALNSFNQQCIHKNISPGGSADLLALSWFIYQFFYFKH</sequence>
<comment type="similarity">
    <text evidence="7">Belongs to the CitG/MdcB family.</text>
</comment>
<proteinExistence type="inferred from homology"/>
<accession>A0A4R1G222</accession>
<dbReference type="GO" id="GO:0005524">
    <property type="term" value="F:ATP binding"/>
    <property type="evidence" value="ECO:0007669"/>
    <property type="project" value="UniProtKB-KW"/>
</dbReference>
<evidence type="ECO:0000256" key="7">
    <source>
        <dbReference type="HAMAP-Rule" id="MF_00397"/>
    </source>
</evidence>
<keyword evidence="9" id="KW-1185">Reference proteome</keyword>
<dbReference type="PANTHER" id="PTHR30201:SF2">
    <property type="entry name" value="2-(5''-TRIPHOSPHORIBOSYL)-3'-DEPHOSPHOCOENZYME-A SYNTHASE"/>
    <property type="match status" value="1"/>
</dbReference>
<dbReference type="EMBL" id="SMFT01000001">
    <property type="protein sequence ID" value="TCK01734.1"/>
    <property type="molecule type" value="Genomic_DNA"/>
</dbReference>
<evidence type="ECO:0000256" key="4">
    <source>
        <dbReference type="ARBA" id="ARBA00022741"/>
    </source>
</evidence>
<evidence type="ECO:0000313" key="8">
    <source>
        <dbReference type="EMBL" id="TCK01734.1"/>
    </source>
</evidence>
<organism evidence="8 9">
    <name type="scientific">Volucribacter psittacicida</name>
    <dbReference type="NCBI Taxonomy" id="203482"/>
    <lineage>
        <taxon>Bacteria</taxon>
        <taxon>Pseudomonadati</taxon>
        <taxon>Pseudomonadota</taxon>
        <taxon>Gammaproteobacteria</taxon>
        <taxon>Pasteurellales</taxon>
        <taxon>Pasteurellaceae</taxon>
        <taxon>Volucribacter</taxon>
    </lineage>
</organism>
<dbReference type="RefSeq" id="WP_132688362.1">
    <property type="nucleotide sequence ID" value="NZ_SMFT01000001.1"/>
</dbReference>
<reference evidence="8 9" key="1">
    <citation type="submission" date="2019-03" db="EMBL/GenBank/DDBJ databases">
        <title>Genomic Encyclopedia of Type Strains, Phase IV (KMG-IV): sequencing the most valuable type-strain genomes for metagenomic binning, comparative biology and taxonomic classification.</title>
        <authorList>
            <person name="Goeker M."/>
        </authorList>
    </citation>
    <scope>NUCLEOTIDE SEQUENCE [LARGE SCALE GENOMIC DNA]</scope>
    <source>
        <strain evidence="8 9">DSM 15534</strain>
    </source>
</reference>
<dbReference type="HAMAP" id="MF_00397">
    <property type="entry name" value="CitG"/>
    <property type="match status" value="1"/>
</dbReference>
<dbReference type="Proteomes" id="UP000294702">
    <property type="component" value="Unassembled WGS sequence"/>
</dbReference>
<keyword evidence="5 7" id="KW-0067">ATP-binding</keyword>
<protein>
    <recommendedName>
        <fullName evidence="7">Probable 2-(5''-triphosphoribosyl)-3'-dephosphocoenzyme-A synthase</fullName>
        <shortName evidence="7">2-(5''-triphosphoribosyl)-3'-dephospho-CoA synthase</shortName>
        <ecNumber evidence="7">2.4.2.52</ecNumber>
    </recommendedName>
</protein>
<dbReference type="GO" id="GO:0046917">
    <property type="term" value="F:triphosphoribosyl-dephospho-CoA synthase activity"/>
    <property type="evidence" value="ECO:0007669"/>
    <property type="project" value="UniProtKB-UniRule"/>
</dbReference>
<dbReference type="Pfam" id="PF01874">
    <property type="entry name" value="CitG"/>
    <property type="match status" value="1"/>
</dbReference>
<dbReference type="NCBIfam" id="TIGR03124">
    <property type="entry name" value="citrate_citX"/>
    <property type="match status" value="1"/>
</dbReference>
<dbReference type="NCBIfam" id="TIGR03125">
    <property type="entry name" value="citrate_citG"/>
    <property type="match status" value="1"/>
</dbReference>
<evidence type="ECO:0000256" key="2">
    <source>
        <dbReference type="ARBA" id="ARBA00022679"/>
    </source>
</evidence>
<evidence type="ECO:0000256" key="1">
    <source>
        <dbReference type="ARBA" id="ARBA00001210"/>
    </source>
</evidence>
<gene>
    <name evidence="7" type="primary">citG</name>
    <name evidence="8" type="ORF">EV694_0356</name>
</gene>
<evidence type="ECO:0000256" key="3">
    <source>
        <dbReference type="ARBA" id="ARBA00022695"/>
    </source>
</evidence>
<dbReference type="Pfam" id="PF03802">
    <property type="entry name" value="CitX"/>
    <property type="match status" value="1"/>
</dbReference>
<keyword evidence="4 7" id="KW-0547">Nucleotide-binding</keyword>
<dbReference type="GO" id="GO:0051191">
    <property type="term" value="P:prosthetic group biosynthetic process"/>
    <property type="evidence" value="ECO:0007669"/>
    <property type="project" value="InterPro"/>
</dbReference>
<comment type="catalytic activity">
    <reaction evidence="6">
        <text>apo-[citrate lyase ACP] + 2'-(5''-triphospho-alpha-D-ribosyl)-3'-dephospho-CoA = holo-[citrate lyase ACP] + diphosphate</text>
        <dbReference type="Rhea" id="RHEA:16333"/>
        <dbReference type="Rhea" id="RHEA-COMP:10157"/>
        <dbReference type="Rhea" id="RHEA-COMP:10158"/>
        <dbReference type="ChEBI" id="CHEBI:29999"/>
        <dbReference type="ChEBI" id="CHEBI:33019"/>
        <dbReference type="ChEBI" id="CHEBI:61378"/>
        <dbReference type="ChEBI" id="CHEBI:82683"/>
        <dbReference type="EC" id="2.7.7.61"/>
    </reaction>
</comment>
<keyword evidence="2 7" id="KW-0808">Transferase</keyword>
<dbReference type="OrthoDB" id="114886at2"/>
<comment type="catalytic activity">
    <reaction evidence="1 7">
        <text>3'-dephospho-CoA + ATP = 2'-(5''-triphospho-alpha-D-ribosyl)-3'-dephospho-CoA + adenine</text>
        <dbReference type="Rhea" id="RHEA:15117"/>
        <dbReference type="ChEBI" id="CHEBI:16708"/>
        <dbReference type="ChEBI" id="CHEBI:30616"/>
        <dbReference type="ChEBI" id="CHEBI:57328"/>
        <dbReference type="ChEBI" id="CHEBI:61378"/>
        <dbReference type="EC" id="2.4.2.52"/>
    </reaction>
</comment>
<keyword evidence="3" id="KW-0548">Nucleotidyltransferase</keyword>
<name>A0A4R1G222_9PAST</name>
<dbReference type="InterPro" id="IPR017551">
    <property type="entry name" value="TriPribosyl-deP-CoA_syn_CitG"/>
</dbReference>